<accession>G6Y8C6</accession>
<dbReference type="EMBL" id="AGSN01000089">
    <property type="protein sequence ID" value="EHH12026.1"/>
    <property type="molecule type" value="Genomic_DNA"/>
</dbReference>
<dbReference type="Proteomes" id="UP000002949">
    <property type="component" value="Unassembled WGS sequence"/>
</dbReference>
<gene>
    <name evidence="1" type="ORF">MEA186_10966</name>
</gene>
<dbReference type="AlphaFoldDB" id="G6Y8C6"/>
<proteinExistence type="predicted"/>
<evidence type="ECO:0000313" key="1">
    <source>
        <dbReference type="EMBL" id="EHH12026.1"/>
    </source>
</evidence>
<reference evidence="1 2" key="1">
    <citation type="journal article" date="2012" name="J. Bacteriol.">
        <title>Draft Genome Sequence of Plant Growth-Promoting Rhizobium Mesorhizobium amorphae, Isolated from Zinc-Lead Mine Tailings.</title>
        <authorList>
            <person name="Hao X."/>
            <person name="Lin Y."/>
            <person name="Johnstone L."/>
            <person name="Baltrus D.A."/>
            <person name="Miller S.J."/>
            <person name="Wei G."/>
            <person name="Rensing C."/>
        </authorList>
    </citation>
    <scope>NUCLEOTIDE SEQUENCE [LARGE SCALE GENOMIC DNA]</scope>
    <source>
        <strain evidence="1 2">CCNWGS0123</strain>
    </source>
</reference>
<keyword evidence="2" id="KW-1185">Reference proteome</keyword>
<protein>
    <submittedName>
        <fullName evidence="1">Uncharacterized protein</fullName>
    </submittedName>
</protein>
<organism evidence="1 2">
    <name type="scientific">Mesorhizobium amorphae CCNWGS0123</name>
    <dbReference type="NCBI Taxonomy" id="1082933"/>
    <lineage>
        <taxon>Bacteria</taxon>
        <taxon>Pseudomonadati</taxon>
        <taxon>Pseudomonadota</taxon>
        <taxon>Alphaproteobacteria</taxon>
        <taxon>Hyphomicrobiales</taxon>
        <taxon>Phyllobacteriaceae</taxon>
        <taxon>Mesorhizobium</taxon>
    </lineage>
</organism>
<evidence type="ECO:0000313" key="2">
    <source>
        <dbReference type="Proteomes" id="UP000002949"/>
    </source>
</evidence>
<name>G6Y8C6_9HYPH</name>
<sequence length="69" mass="7573">MTDFDETFRSQLLVGDRHRRSRNPEVICQASGGRQLTAGFIDAAEDLLAKSLVDLARTHRVRATGSTGT</sequence>